<evidence type="ECO:0000313" key="3">
    <source>
        <dbReference type="EMBL" id="HIZ37557.1"/>
    </source>
</evidence>
<dbReference type="GO" id="GO:0042802">
    <property type="term" value="F:identical protein binding"/>
    <property type="evidence" value="ECO:0007669"/>
    <property type="project" value="TreeGrafter"/>
</dbReference>
<proteinExistence type="predicted"/>
<reference evidence="3" key="1">
    <citation type="journal article" date="2021" name="PeerJ">
        <title>Extensive microbial diversity within the chicken gut microbiome revealed by metagenomics and culture.</title>
        <authorList>
            <person name="Gilroy R."/>
            <person name="Ravi A."/>
            <person name="Getino M."/>
            <person name="Pursley I."/>
            <person name="Horton D.L."/>
            <person name="Alikhan N.F."/>
            <person name="Baker D."/>
            <person name="Gharbi K."/>
            <person name="Hall N."/>
            <person name="Watson M."/>
            <person name="Adriaenssens E.M."/>
            <person name="Foster-Nyarko E."/>
            <person name="Jarju S."/>
            <person name="Secka A."/>
            <person name="Antonio M."/>
            <person name="Oren A."/>
            <person name="Chaudhuri R.R."/>
            <person name="La Ragione R."/>
            <person name="Hildebrand F."/>
            <person name="Pallen M.J."/>
        </authorList>
    </citation>
    <scope>NUCLEOTIDE SEQUENCE</scope>
    <source>
        <strain evidence="3">ChiGjej4B4-7305</strain>
    </source>
</reference>
<sequence>MSIAEWDPVAGGVHAGASAAAAGRAAGERAAELLRDALRRKDRARVIFASAPSQDVCVRTLTAAPDIDWSRVQSMHLDEYRGIEETNPAAFGQWLADRLPESAHGGLERISPHSSSDEESSRYTELLTAGPIDLVCLGIGVNGHIAFNEPGDTDFRSTVMIREVALTHASRKQQVDEDLFPALEQVPTHALSLTVPAILRGDSLVVTVLGRAKAAAAASALTGPVTPDLPASALRTHQDVAVFLDDQAAAALPADLRTSRIESG</sequence>
<dbReference type="Proteomes" id="UP000824037">
    <property type="component" value="Unassembled WGS sequence"/>
</dbReference>
<feature type="domain" description="Glucosamine/galactosamine-6-phosphate isomerase" evidence="2">
    <location>
        <begin position="19"/>
        <end position="239"/>
    </location>
</feature>
<dbReference type="InterPro" id="IPR037171">
    <property type="entry name" value="NagB/RpiA_transferase-like"/>
</dbReference>
<dbReference type="GO" id="GO:0019262">
    <property type="term" value="P:N-acetylneuraminate catabolic process"/>
    <property type="evidence" value="ECO:0007669"/>
    <property type="project" value="TreeGrafter"/>
</dbReference>
<keyword evidence="3" id="KW-0378">Hydrolase</keyword>
<evidence type="ECO:0000256" key="1">
    <source>
        <dbReference type="ARBA" id="ARBA00023277"/>
    </source>
</evidence>
<dbReference type="Pfam" id="PF01182">
    <property type="entry name" value="Glucosamine_iso"/>
    <property type="match status" value="1"/>
</dbReference>
<accession>A0A9D2EHG9</accession>
<evidence type="ECO:0000313" key="4">
    <source>
        <dbReference type="Proteomes" id="UP000824037"/>
    </source>
</evidence>
<dbReference type="PANTHER" id="PTHR11280:SF6">
    <property type="entry name" value="GLUCOSAMINE-6-PHOSPHATE ISOMERASE NAGB"/>
    <property type="match status" value="1"/>
</dbReference>
<dbReference type="Gene3D" id="3.40.50.1360">
    <property type="match status" value="1"/>
</dbReference>
<protein>
    <submittedName>
        <fullName evidence="3">6-phosphogluconolactonase</fullName>
        <ecNumber evidence="3">3.1.1.31</ecNumber>
    </submittedName>
</protein>
<dbReference type="GO" id="GO:0004342">
    <property type="term" value="F:glucosamine-6-phosphate deaminase activity"/>
    <property type="evidence" value="ECO:0007669"/>
    <property type="project" value="InterPro"/>
</dbReference>
<name>A0A9D2EHG9_9MICO</name>
<keyword evidence="1" id="KW-0119">Carbohydrate metabolism</keyword>
<dbReference type="GO" id="GO:0005975">
    <property type="term" value="P:carbohydrate metabolic process"/>
    <property type="evidence" value="ECO:0007669"/>
    <property type="project" value="InterPro"/>
</dbReference>
<dbReference type="GO" id="GO:0017057">
    <property type="term" value="F:6-phosphogluconolactonase activity"/>
    <property type="evidence" value="ECO:0007669"/>
    <property type="project" value="UniProtKB-EC"/>
</dbReference>
<gene>
    <name evidence="3" type="ORF">H9815_17405</name>
</gene>
<evidence type="ECO:0000259" key="2">
    <source>
        <dbReference type="Pfam" id="PF01182"/>
    </source>
</evidence>
<dbReference type="InterPro" id="IPR006148">
    <property type="entry name" value="Glc/Gal-6P_isomerase"/>
</dbReference>
<dbReference type="GO" id="GO:0006043">
    <property type="term" value="P:glucosamine catabolic process"/>
    <property type="evidence" value="ECO:0007669"/>
    <property type="project" value="TreeGrafter"/>
</dbReference>
<dbReference type="EMBL" id="DXBY01000301">
    <property type="protein sequence ID" value="HIZ37557.1"/>
    <property type="molecule type" value="Genomic_DNA"/>
</dbReference>
<dbReference type="GO" id="GO:0006046">
    <property type="term" value="P:N-acetylglucosamine catabolic process"/>
    <property type="evidence" value="ECO:0007669"/>
    <property type="project" value="TreeGrafter"/>
</dbReference>
<organism evidence="3 4">
    <name type="scientific">Candidatus Ruania gallistercoris</name>
    <dbReference type="NCBI Taxonomy" id="2838746"/>
    <lineage>
        <taxon>Bacteria</taxon>
        <taxon>Bacillati</taxon>
        <taxon>Actinomycetota</taxon>
        <taxon>Actinomycetes</taxon>
        <taxon>Micrococcales</taxon>
        <taxon>Ruaniaceae</taxon>
        <taxon>Ruania</taxon>
    </lineage>
</organism>
<dbReference type="AlphaFoldDB" id="A0A9D2EHG9"/>
<dbReference type="EC" id="3.1.1.31" evidence="3"/>
<dbReference type="PANTHER" id="PTHR11280">
    <property type="entry name" value="GLUCOSAMINE-6-PHOSPHATE ISOMERASE"/>
    <property type="match status" value="1"/>
</dbReference>
<reference evidence="3" key="2">
    <citation type="submission" date="2021-04" db="EMBL/GenBank/DDBJ databases">
        <authorList>
            <person name="Gilroy R."/>
        </authorList>
    </citation>
    <scope>NUCLEOTIDE SEQUENCE</scope>
    <source>
        <strain evidence="3">ChiGjej4B4-7305</strain>
    </source>
</reference>
<dbReference type="InterPro" id="IPR004547">
    <property type="entry name" value="Glucosamine6P_isomerase"/>
</dbReference>
<dbReference type="GO" id="GO:0005737">
    <property type="term" value="C:cytoplasm"/>
    <property type="evidence" value="ECO:0007669"/>
    <property type="project" value="TreeGrafter"/>
</dbReference>
<dbReference type="SUPFAM" id="SSF100950">
    <property type="entry name" value="NagB/RpiA/CoA transferase-like"/>
    <property type="match status" value="1"/>
</dbReference>
<comment type="caution">
    <text evidence="3">The sequence shown here is derived from an EMBL/GenBank/DDBJ whole genome shotgun (WGS) entry which is preliminary data.</text>
</comment>